<dbReference type="SUPFAM" id="SSF54928">
    <property type="entry name" value="RNA-binding domain, RBD"/>
    <property type="match status" value="1"/>
</dbReference>
<evidence type="ECO:0000256" key="3">
    <source>
        <dbReference type="ARBA" id="ARBA00022723"/>
    </source>
</evidence>
<evidence type="ECO:0000259" key="15">
    <source>
        <dbReference type="PROSITE" id="PS50103"/>
    </source>
</evidence>
<proteinExistence type="predicted"/>
<dbReference type="InterPro" id="IPR000571">
    <property type="entry name" value="Znf_CCCH"/>
</dbReference>
<keyword evidence="17" id="KW-1185">Reference proteome</keyword>
<gene>
    <name evidence="16" type="ORF">PECUL_23A004666</name>
</gene>
<evidence type="ECO:0000313" key="16">
    <source>
        <dbReference type="EMBL" id="CAH2219632.1"/>
    </source>
</evidence>
<evidence type="ECO:0000256" key="5">
    <source>
        <dbReference type="ARBA" id="ARBA00022771"/>
    </source>
</evidence>
<accession>A0AAD1QYR6</accession>
<keyword evidence="8" id="KW-0539">Nucleus</keyword>
<protein>
    <submittedName>
        <fullName evidence="16">U2 small nuclear ribonucleo auxiliary factor 35 kDa subunit-related 2</fullName>
    </submittedName>
</protein>
<reference evidence="16" key="1">
    <citation type="submission" date="2022-03" db="EMBL/GenBank/DDBJ databases">
        <authorList>
            <person name="Alioto T."/>
            <person name="Alioto T."/>
            <person name="Gomez Garrido J."/>
        </authorList>
    </citation>
    <scope>NUCLEOTIDE SEQUENCE</scope>
</reference>
<evidence type="ECO:0000256" key="13">
    <source>
        <dbReference type="SAM" id="MobiDB-lite"/>
    </source>
</evidence>
<organism evidence="16 17">
    <name type="scientific">Pelobates cultripes</name>
    <name type="common">Western spadefoot toad</name>
    <dbReference type="NCBI Taxonomy" id="61616"/>
    <lineage>
        <taxon>Eukaryota</taxon>
        <taxon>Metazoa</taxon>
        <taxon>Chordata</taxon>
        <taxon>Craniata</taxon>
        <taxon>Vertebrata</taxon>
        <taxon>Euteleostomi</taxon>
        <taxon>Amphibia</taxon>
        <taxon>Batrachia</taxon>
        <taxon>Anura</taxon>
        <taxon>Pelobatoidea</taxon>
        <taxon>Pelobatidae</taxon>
        <taxon>Pelobates</taxon>
    </lineage>
</organism>
<dbReference type="InterPro" id="IPR009145">
    <property type="entry name" value="U2AF_small"/>
</dbReference>
<feature type="domain" description="C3H1-type" evidence="15">
    <location>
        <begin position="205"/>
        <end position="233"/>
    </location>
</feature>
<keyword evidence="2" id="KW-0597">Phosphoprotein</keyword>
<dbReference type="CDD" id="cd12540">
    <property type="entry name" value="RRM_U2AFBPL"/>
    <property type="match status" value="1"/>
</dbReference>
<dbReference type="EMBL" id="OW240912">
    <property type="protein sequence ID" value="CAH2219632.1"/>
    <property type="molecule type" value="Genomic_DNA"/>
</dbReference>
<dbReference type="GO" id="GO:0003723">
    <property type="term" value="F:RNA binding"/>
    <property type="evidence" value="ECO:0007669"/>
    <property type="project" value="UniProtKB-UniRule"/>
</dbReference>
<dbReference type="SMART" id="SM00361">
    <property type="entry name" value="RRM_1"/>
    <property type="match status" value="1"/>
</dbReference>
<feature type="domain" description="C3H1-type" evidence="15">
    <location>
        <begin position="345"/>
        <end position="372"/>
    </location>
</feature>
<dbReference type="Proteomes" id="UP001295444">
    <property type="component" value="Chromosome 01"/>
</dbReference>
<dbReference type="FunFam" id="3.30.70.330:FF:000209">
    <property type="entry name" value="U2 small nuclear ribonucleoprotein auxiliary factor 35 kDa subunit-related protein 2"/>
    <property type="match status" value="1"/>
</dbReference>
<evidence type="ECO:0000256" key="10">
    <source>
        <dbReference type="PROSITE-ProRule" id="PRU00176"/>
    </source>
</evidence>
<feature type="region of interest" description="Disordered" evidence="13">
    <location>
        <begin position="153"/>
        <end position="175"/>
    </location>
</feature>
<keyword evidence="6 11" id="KW-0862">Zinc</keyword>
<comment type="subcellular location">
    <subcellularLocation>
        <location evidence="1">Nucleus</location>
    </subcellularLocation>
</comment>
<evidence type="ECO:0000313" key="17">
    <source>
        <dbReference type="Proteomes" id="UP001295444"/>
    </source>
</evidence>
<feature type="domain" description="RRM" evidence="14">
    <location>
        <begin position="237"/>
        <end position="343"/>
    </location>
</feature>
<keyword evidence="9" id="KW-0687">Ribonucleoprotein</keyword>
<keyword evidence="12" id="KW-0175">Coiled coil</keyword>
<feature type="region of interest" description="Disordered" evidence="13">
    <location>
        <begin position="485"/>
        <end position="573"/>
    </location>
</feature>
<dbReference type="GO" id="GO:0000398">
    <property type="term" value="P:mRNA splicing, via spliceosome"/>
    <property type="evidence" value="ECO:0007669"/>
    <property type="project" value="InterPro"/>
</dbReference>
<feature type="compositionally biased region" description="Basic and acidic residues" evidence="13">
    <location>
        <begin position="420"/>
        <end position="430"/>
    </location>
</feature>
<keyword evidence="5 11" id="KW-0863">Zinc-finger</keyword>
<dbReference type="AlphaFoldDB" id="A0AAD1QYR6"/>
<keyword evidence="3 11" id="KW-0479">Metal-binding</keyword>
<feature type="zinc finger region" description="C3H1-type" evidence="11">
    <location>
        <begin position="205"/>
        <end position="233"/>
    </location>
</feature>
<evidence type="ECO:0000256" key="9">
    <source>
        <dbReference type="ARBA" id="ARBA00023274"/>
    </source>
</evidence>
<dbReference type="PANTHER" id="PTHR12620">
    <property type="entry name" value="U2 SNRNP AUXILIARY FACTOR, SMALL SUBUNIT"/>
    <property type="match status" value="1"/>
</dbReference>
<dbReference type="GO" id="GO:1990904">
    <property type="term" value="C:ribonucleoprotein complex"/>
    <property type="evidence" value="ECO:0007669"/>
    <property type="project" value="UniProtKB-KW"/>
</dbReference>
<dbReference type="InterPro" id="IPR003954">
    <property type="entry name" value="RRM_euk-type"/>
</dbReference>
<dbReference type="InterPro" id="IPR000504">
    <property type="entry name" value="RRM_dom"/>
</dbReference>
<evidence type="ECO:0000259" key="14">
    <source>
        <dbReference type="PROSITE" id="PS50102"/>
    </source>
</evidence>
<dbReference type="PRINTS" id="PR01848">
    <property type="entry name" value="U2AUXFACTOR"/>
</dbReference>
<feature type="coiled-coil region" evidence="12">
    <location>
        <begin position="68"/>
        <end position="99"/>
    </location>
</feature>
<sequence>MCAATRYHTSRYDYITRSLRFGACASFKTLPVCRHAHSVGWESSMAAPVVRSLEPVQMSHKKKRAYLKKEKRRKKRQALAKLRDLEENKEDNISEDELEDENVNEIERQKLHEEWLLREQKAQEEFLLKKEREEAVRKREEDERKLIEEWRKQEEEKEKNENQEQQQKKKDREEAVQKMLDEAENQLENGDTFHNPETPKGYGTERDRANCPFYLKTGACKFGERCSRRHNYPSCSQTLLIRGMFITYGMEQCRRDDYDTDAGLEYGEEEIYQHFLDFYADAVPEFKSVGKLVQFKVSCNFEPHLRGNVYVQYQTEEECMQAFSLFNGRWYASRQLQCEFSPVTRWRTAICGLFERQKCPRGKHCNFLHVFKNPNNEFWEADRDFHLSPDRTSTSDRREREMGNLRGTKVAIITKTRSIGHADREAEKGGHVAGAEKSISTRAAVLPDPEAATDCPEADLQAATEDREAGTDGPKADLEAAARDLEAGTDDPKADLEAAARDLEAGTDDPKADLEAGTDDPKADLEAGTDDPKADLKATAGGPEAVIGGPKVEKNQRAPQVRNSRQGIVVNHK</sequence>
<dbReference type="Gene3D" id="3.30.70.330">
    <property type="match status" value="1"/>
</dbReference>
<dbReference type="GO" id="GO:0008270">
    <property type="term" value="F:zinc ion binding"/>
    <property type="evidence" value="ECO:0007669"/>
    <property type="project" value="UniProtKB-KW"/>
</dbReference>
<dbReference type="InterPro" id="IPR035979">
    <property type="entry name" value="RBD_domain_sf"/>
</dbReference>
<dbReference type="PROSITE" id="PS50102">
    <property type="entry name" value="RRM"/>
    <property type="match status" value="1"/>
</dbReference>
<dbReference type="GO" id="GO:0089701">
    <property type="term" value="C:U2AF complex"/>
    <property type="evidence" value="ECO:0007669"/>
    <property type="project" value="InterPro"/>
</dbReference>
<feature type="zinc finger region" description="C3H1-type" evidence="11">
    <location>
        <begin position="345"/>
        <end position="372"/>
    </location>
</feature>
<evidence type="ECO:0000256" key="8">
    <source>
        <dbReference type="ARBA" id="ARBA00023242"/>
    </source>
</evidence>
<evidence type="ECO:0000256" key="12">
    <source>
        <dbReference type="SAM" id="Coils"/>
    </source>
</evidence>
<evidence type="ECO:0000256" key="6">
    <source>
        <dbReference type="ARBA" id="ARBA00022833"/>
    </source>
</evidence>
<dbReference type="SMART" id="SM00356">
    <property type="entry name" value="ZnF_C3H1"/>
    <property type="match status" value="2"/>
</dbReference>
<dbReference type="Pfam" id="PF00642">
    <property type="entry name" value="zf-CCCH"/>
    <property type="match status" value="1"/>
</dbReference>
<feature type="region of interest" description="Disordered" evidence="13">
    <location>
        <begin position="416"/>
        <end position="438"/>
    </location>
</feature>
<evidence type="ECO:0000256" key="11">
    <source>
        <dbReference type="PROSITE-ProRule" id="PRU00723"/>
    </source>
</evidence>
<keyword evidence="4" id="KW-0677">Repeat</keyword>
<evidence type="ECO:0000256" key="4">
    <source>
        <dbReference type="ARBA" id="ARBA00022737"/>
    </source>
</evidence>
<feature type="compositionally biased region" description="Polar residues" evidence="13">
    <location>
        <begin position="557"/>
        <end position="566"/>
    </location>
</feature>
<name>A0AAD1QYR6_PELCU</name>
<dbReference type="PROSITE" id="PS50103">
    <property type="entry name" value="ZF_C3H1"/>
    <property type="match status" value="2"/>
</dbReference>
<evidence type="ECO:0000256" key="7">
    <source>
        <dbReference type="ARBA" id="ARBA00022884"/>
    </source>
</evidence>
<dbReference type="InterPro" id="IPR012677">
    <property type="entry name" value="Nucleotide-bd_a/b_plait_sf"/>
</dbReference>
<evidence type="ECO:0000256" key="1">
    <source>
        <dbReference type="ARBA" id="ARBA00004123"/>
    </source>
</evidence>
<feature type="compositionally biased region" description="Basic and acidic residues" evidence="13">
    <location>
        <begin position="485"/>
        <end position="536"/>
    </location>
</feature>
<keyword evidence="7 10" id="KW-0694">RNA-binding</keyword>
<evidence type="ECO:0000256" key="2">
    <source>
        <dbReference type="ARBA" id="ARBA00022553"/>
    </source>
</evidence>